<keyword evidence="3" id="KW-0238">DNA-binding</keyword>
<dbReference type="PROSITE" id="PS00356">
    <property type="entry name" value="HTH_LACI_1"/>
    <property type="match status" value="1"/>
</dbReference>
<keyword evidence="7" id="KW-1185">Reference proteome</keyword>
<evidence type="ECO:0000256" key="2">
    <source>
        <dbReference type="ARBA" id="ARBA00023015"/>
    </source>
</evidence>
<dbReference type="AlphaFoldDB" id="A0A4S4C899"/>
<protein>
    <submittedName>
        <fullName evidence="6">LacI family transcriptional regulator</fullName>
    </submittedName>
</protein>
<dbReference type="PANTHER" id="PTHR30146:SF148">
    <property type="entry name" value="HTH-TYPE TRANSCRIPTIONAL REPRESSOR PURR-RELATED"/>
    <property type="match status" value="1"/>
</dbReference>
<dbReference type="PANTHER" id="PTHR30146">
    <property type="entry name" value="LACI-RELATED TRANSCRIPTIONAL REPRESSOR"/>
    <property type="match status" value="1"/>
</dbReference>
<evidence type="ECO:0000256" key="3">
    <source>
        <dbReference type="ARBA" id="ARBA00023125"/>
    </source>
</evidence>
<keyword evidence="2" id="KW-0805">Transcription regulation</keyword>
<dbReference type="InterPro" id="IPR000843">
    <property type="entry name" value="HTH_LacI"/>
</dbReference>
<dbReference type="CDD" id="cd06267">
    <property type="entry name" value="PBP1_LacI_sugar_binding-like"/>
    <property type="match status" value="1"/>
</dbReference>
<accession>A0A4S4C899</accession>
<evidence type="ECO:0000259" key="5">
    <source>
        <dbReference type="PROSITE" id="PS50932"/>
    </source>
</evidence>
<dbReference type="CDD" id="cd01392">
    <property type="entry name" value="HTH_LacI"/>
    <property type="match status" value="1"/>
</dbReference>
<organism evidence="6 7">
    <name type="scientific">Cohnella fermenti</name>
    <dbReference type="NCBI Taxonomy" id="2565925"/>
    <lineage>
        <taxon>Bacteria</taxon>
        <taxon>Bacillati</taxon>
        <taxon>Bacillota</taxon>
        <taxon>Bacilli</taxon>
        <taxon>Bacillales</taxon>
        <taxon>Paenibacillaceae</taxon>
        <taxon>Cohnella</taxon>
    </lineage>
</organism>
<reference evidence="6 7" key="1">
    <citation type="submission" date="2019-04" db="EMBL/GenBank/DDBJ databases">
        <title>Cohnella sp. nov. isolated from preserved vegetables.</title>
        <authorList>
            <person name="Lin S.-Y."/>
            <person name="Hung M.-H."/>
            <person name="Young C.-C."/>
        </authorList>
    </citation>
    <scope>NUCLEOTIDE SEQUENCE [LARGE SCALE GENOMIC DNA]</scope>
    <source>
        <strain evidence="6 7">CC-MHH1044</strain>
    </source>
</reference>
<dbReference type="Gene3D" id="1.10.260.40">
    <property type="entry name" value="lambda repressor-like DNA-binding domains"/>
    <property type="match status" value="1"/>
</dbReference>
<dbReference type="PROSITE" id="PS50932">
    <property type="entry name" value="HTH_LACI_2"/>
    <property type="match status" value="1"/>
</dbReference>
<sequence length="331" mass="37182">MTSIKDIAKKAGVSISTVSYALNGSERIMKETAERILAIADELGYVPHGAARRLKKRESMLVGIYLTNYGGHFYGSLLQGVKDELNRRGYDLIVCSGMRSHRLIPERTFDGTIVLDSEFTDEELLDYAERGHKLVVLDRELAHPHINQVLLDNKAGASLAMEHLLEQGYERIYVVGGPEDAYDARQRLRAVRQVMDRSPGTEFRMIPGSFQKKSGYAAGKTIADEYDRPSGVFCLNDEMAIGLYEYLEEHTSLQVGEHVHLIGFDNIEPGRYMRPKLATIDYSLTKWGAVAAEQLLKLIDGEPLEPERVYVRLVEGGSVRPLPDKKQEQPN</sequence>
<dbReference type="SMART" id="SM00354">
    <property type="entry name" value="HTH_LACI"/>
    <property type="match status" value="1"/>
</dbReference>
<evidence type="ECO:0000313" key="7">
    <source>
        <dbReference type="Proteomes" id="UP000310636"/>
    </source>
</evidence>
<feature type="domain" description="HTH lacI-type" evidence="5">
    <location>
        <begin position="2"/>
        <end position="56"/>
    </location>
</feature>
<evidence type="ECO:0000313" key="6">
    <source>
        <dbReference type="EMBL" id="THF84242.1"/>
    </source>
</evidence>
<dbReference type="Pfam" id="PF00356">
    <property type="entry name" value="LacI"/>
    <property type="match status" value="1"/>
</dbReference>
<dbReference type="InterPro" id="IPR028082">
    <property type="entry name" value="Peripla_BP_I"/>
</dbReference>
<dbReference type="Proteomes" id="UP000310636">
    <property type="component" value="Unassembled WGS sequence"/>
</dbReference>
<keyword evidence="4" id="KW-0804">Transcription</keyword>
<evidence type="ECO:0000256" key="1">
    <source>
        <dbReference type="ARBA" id="ARBA00022491"/>
    </source>
</evidence>
<dbReference type="Gene3D" id="3.40.50.2300">
    <property type="match status" value="2"/>
</dbReference>
<proteinExistence type="predicted"/>
<dbReference type="SUPFAM" id="SSF53822">
    <property type="entry name" value="Periplasmic binding protein-like I"/>
    <property type="match status" value="1"/>
</dbReference>
<dbReference type="Pfam" id="PF13377">
    <property type="entry name" value="Peripla_BP_3"/>
    <property type="match status" value="1"/>
</dbReference>
<dbReference type="InterPro" id="IPR010982">
    <property type="entry name" value="Lambda_DNA-bd_dom_sf"/>
</dbReference>
<name>A0A4S4C899_9BACL</name>
<dbReference type="EMBL" id="SSOB01000002">
    <property type="protein sequence ID" value="THF84242.1"/>
    <property type="molecule type" value="Genomic_DNA"/>
</dbReference>
<gene>
    <name evidence="6" type="ORF">E6C55_02820</name>
</gene>
<comment type="caution">
    <text evidence="6">The sequence shown here is derived from an EMBL/GenBank/DDBJ whole genome shotgun (WGS) entry which is preliminary data.</text>
</comment>
<evidence type="ECO:0000256" key="4">
    <source>
        <dbReference type="ARBA" id="ARBA00023163"/>
    </source>
</evidence>
<dbReference type="GO" id="GO:0003700">
    <property type="term" value="F:DNA-binding transcription factor activity"/>
    <property type="evidence" value="ECO:0007669"/>
    <property type="project" value="TreeGrafter"/>
</dbReference>
<dbReference type="InterPro" id="IPR046335">
    <property type="entry name" value="LacI/GalR-like_sensor"/>
</dbReference>
<dbReference type="GO" id="GO:0000976">
    <property type="term" value="F:transcription cis-regulatory region binding"/>
    <property type="evidence" value="ECO:0007669"/>
    <property type="project" value="TreeGrafter"/>
</dbReference>
<keyword evidence="1" id="KW-0678">Repressor</keyword>
<dbReference type="SUPFAM" id="SSF47413">
    <property type="entry name" value="lambda repressor-like DNA-binding domains"/>
    <property type="match status" value="1"/>
</dbReference>
<dbReference type="OrthoDB" id="9775106at2"/>